<comment type="subcellular location">
    <subcellularLocation>
        <location evidence="1">Cell membrane</location>
        <topology evidence="1">Multi-pass membrane protein</topology>
    </subcellularLocation>
</comment>
<dbReference type="PANTHER" id="PTHR32309:SF13">
    <property type="entry name" value="FERRIC ENTEROBACTIN TRANSPORT PROTEIN FEPE"/>
    <property type="match status" value="1"/>
</dbReference>
<dbReference type="InterPro" id="IPR050445">
    <property type="entry name" value="Bact_polysacc_biosynth/exp"/>
</dbReference>
<keyword evidence="9" id="KW-1185">Reference proteome</keyword>
<evidence type="ECO:0000259" key="7">
    <source>
        <dbReference type="Pfam" id="PF02706"/>
    </source>
</evidence>
<dbReference type="InterPro" id="IPR003856">
    <property type="entry name" value="LPS_length_determ_N"/>
</dbReference>
<name>A0ABT5TZG1_9MICO</name>
<keyword evidence="3" id="KW-1003">Cell membrane</keyword>
<evidence type="ECO:0000256" key="5">
    <source>
        <dbReference type="ARBA" id="ARBA00022989"/>
    </source>
</evidence>
<dbReference type="PANTHER" id="PTHR32309">
    <property type="entry name" value="TYROSINE-PROTEIN KINASE"/>
    <property type="match status" value="1"/>
</dbReference>
<proteinExistence type="inferred from homology"/>
<feature type="non-terminal residue" evidence="8">
    <location>
        <position position="240"/>
    </location>
</feature>
<dbReference type="Pfam" id="PF02706">
    <property type="entry name" value="Wzz"/>
    <property type="match status" value="1"/>
</dbReference>
<dbReference type="Proteomes" id="UP001165561">
    <property type="component" value="Unassembled WGS sequence"/>
</dbReference>
<sequence>MPPSYYLTVLRKRWAGILLSVLLFVLIAAALTLAATPRYTAETRMFFSVRGSETVSELNQGSTYTERQMTSYAELVTSPLVLEPVVDELSLDTTAPALAGQLEASLPPGTVMLDIQATDEDPALAADIANAVAEELGDVVTDLTSHEADDAQLVSASVVSPAREPGTPSEPDPTTNLALGLLLGLGVGIGLALVSELSDTRVRNADDLSAITPRAALGAIPVDTKSSDPVFMHADPRGAR</sequence>
<comment type="caution">
    <text evidence="8">The sequence shown here is derived from an EMBL/GenBank/DDBJ whole genome shotgun (WGS) entry which is preliminary data.</text>
</comment>
<keyword evidence="4" id="KW-0812">Transmembrane</keyword>
<feature type="domain" description="Polysaccharide chain length determinant N-terminal" evidence="7">
    <location>
        <begin position="7"/>
        <end position="89"/>
    </location>
</feature>
<organism evidence="8 9">
    <name type="scientific">Georgenia halotolerans</name>
    <dbReference type="NCBI Taxonomy" id="3028317"/>
    <lineage>
        <taxon>Bacteria</taxon>
        <taxon>Bacillati</taxon>
        <taxon>Actinomycetota</taxon>
        <taxon>Actinomycetes</taxon>
        <taxon>Micrococcales</taxon>
        <taxon>Bogoriellaceae</taxon>
        <taxon>Georgenia</taxon>
    </lineage>
</organism>
<evidence type="ECO:0000313" key="8">
    <source>
        <dbReference type="EMBL" id="MDD9207453.1"/>
    </source>
</evidence>
<keyword evidence="5" id="KW-1133">Transmembrane helix</keyword>
<protein>
    <submittedName>
        <fullName evidence="8">Wzz/FepE/Etk N-terminal domain-containing protein</fullName>
    </submittedName>
</protein>
<accession>A0ABT5TZG1</accession>
<gene>
    <name evidence="8" type="ORF">PU560_13400</name>
</gene>
<evidence type="ECO:0000256" key="6">
    <source>
        <dbReference type="ARBA" id="ARBA00023136"/>
    </source>
</evidence>
<comment type="similarity">
    <text evidence="2">Belongs to the CpsC/CapA family.</text>
</comment>
<evidence type="ECO:0000313" key="9">
    <source>
        <dbReference type="Proteomes" id="UP001165561"/>
    </source>
</evidence>
<evidence type="ECO:0000256" key="4">
    <source>
        <dbReference type="ARBA" id="ARBA00022692"/>
    </source>
</evidence>
<evidence type="ECO:0000256" key="1">
    <source>
        <dbReference type="ARBA" id="ARBA00004651"/>
    </source>
</evidence>
<keyword evidence="6" id="KW-0472">Membrane</keyword>
<reference evidence="8" key="1">
    <citation type="submission" date="2023-02" db="EMBL/GenBank/DDBJ databases">
        <title>Georgenia sp.10Sc9-8, isolated from a soil sample collected from the Taklamakan desert.</title>
        <authorList>
            <person name="Liu S."/>
        </authorList>
    </citation>
    <scope>NUCLEOTIDE SEQUENCE</scope>
    <source>
        <strain evidence="8">10Sc9-8</strain>
    </source>
</reference>
<evidence type="ECO:0000256" key="3">
    <source>
        <dbReference type="ARBA" id="ARBA00022475"/>
    </source>
</evidence>
<evidence type="ECO:0000256" key="2">
    <source>
        <dbReference type="ARBA" id="ARBA00006683"/>
    </source>
</evidence>
<dbReference type="EMBL" id="JARACI010001107">
    <property type="protein sequence ID" value="MDD9207453.1"/>
    <property type="molecule type" value="Genomic_DNA"/>
</dbReference>